<evidence type="ECO:0000313" key="1">
    <source>
        <dbReference type="EMBL" id="PVZ70211.1"/>
    </source>
</evidence>
<dbReference type="Proteomes" id="UP000244906">
    <property type="component" value="Unassembled WGS sequence"/>
</dbReference>
<name>A0A2V1H1G0_9GAMM</name>
<proteinExistence type="predicted"/>
<sequence>MVNKKKIIYGFEGFGGAEAISKLDDADWYGIGKYSPRVDYNRNELELFSFSKNLPDSIKKIQLPASLLGKFNQNMSVYFDQLSRTRSCRTGTPEQNRQHILLLLKWWYDKYQDVDIEWAFFAMPPHLGVDRVLSDYLEWKGVMVRWGMQTLFPPLYMVTDTDLNVIPAPSLLKNIGKQEMPHCEKEILFYMKTLRLKKPSFLKWLESRTKAGLGDSRYSVQWADMAYFDGKKYFKRIEDKINKDKYKFDKIVKDDIPFVYFPLHYQPEMTTSALGGVFSDQVLAIEVLHEKLPIGWKIVVKENPIQTFQYRDDRFFKRLKMLQNVVFSSTSVDSKWLISKSQITATITGTALWEAVRMQKPTLMFGRAWYEGFEGITPYHPNLKLDELASATISINQLEQDFQIFIEKCYRGVIDADYNESSGVDLKENISLITRLFVDLTQQRMKLSC</sequence>
<dbReference type="InterPro" id="IPR007833">
    <property type="entry name" value="Capsule_polysaccharide_synth"/>
</dbReference>
<evidence type="ECO:0008006" key="3">
    <source>
        <dbReference type="Google" id="ProtNLM"/>
    </source>
</evidence>
<protein>
    <recommendedName>
        <fullName evidence="3">Capsule polysaccharide biosynthesis protein</fullName>
    </recommendedName>
</protein>
<accession>A0A2V1H1G0</accession>
<dbReference type="EMBL" id="QDDL01000002">
    <property type="protein sequence ID" value="PVZ70211.1"/>
    <property type="molecule type" value="Genomic_DNA"/>
</dbReference>
<comment type="caution">
    <text evidence="1">The sequence shown here is derived from an EMBL/GenBank/DDBJ whole genome shotgun (WGS) entry which is preliminary data.</text>
</comment>
<dbReference type="GO" id="GO:0015774">
    <property type="term" value="P:polysaccharide transport"/>
    <property type="evidence" value="ECO:0007669"/>
    <property type="project" value="InterPro"/>
</dbReference>
<gene>
    <name evidence="1" type="ORF">DC094_06300</name>
</gene>
<dbReference type="AlphaFoldDB" id="A0A2V1H1G0"/>
<evidence type="ECO:0000313" key="2">
    <source>
        <dbReference type="Proteomes" id="UP000244906"/>
    </source>
</evidence>
<organism evidence="1 2">
    <name type="scientific">Pelagibaculum spongiae</name>
    <dbReference type="NCBI Taxonomy" id="2080658"/>
    <lineage>
        <taxon>Bacteria</taxon>
        <taxon>Pseudomonadati</taxon>
        <taxon>Pseudomonadota</taxon>
        <taxon>Gammaproteobacteria</taxon>
        <taxon>Oceanospirillales</taxon>
        <taxon>Pelagibaculum</taxon>
    </lineage>
</organism>
<dbReference type="GO" id="GO:0000271">
    <property type="term" value="P:polysaccharide biosynthetic process"/>
    <property type="evidence" value="ECO:0007669"/>
    <property type="project" value="InterPro"/>
</dbReference>
<keyword evidence="2" id="KW-1185">Reference proteome</keyword>
<reference evidence="1 2" key="1">
    <citation type="submission" date="2018-04" db="EMBL/GenBank/DDBJ databases">
        <title>Thalassorhabdus spongiae gen. nov., sp. nov., isolated from a marine sponge in South-West Iceland.</title>
        <authorList>
            <person name="Knobloch S."/>
            <person name="Daussin A."/>
            <person name="Johannsson R."/>
            <person name="Marteinsson V.T."/>
        </authorList>
    </citation>
    <scope>NUCLEOTIDE SEQUENCE [LARGE SCALE GENOMIC DNA]</scope>
    <source>
        <strain evidence="1 2">Hp12</strain>
    </source>
</reference>
<dbReference type="Pfam" id="PF05159">
    <property type="entry name" value="Capsule_synth"/>
    <property type="match status" value="1"/>
</dbReference>